<protein>
    <recommendedName>
        <fullName evidence="6">Ribosomal RNA small subunit methyltransferase G</fullName>
        <ecNumber evidence="6">2.1.1.-</ecNumber>
    </recommendedName>
    <alternativeName>
        <fullName evidence="6">16S rRNA 7-methylguanosine methyltransferase</fullName>
        <shortName evidence="6">16S rRNA m7G methyltransferase</shortName>
    </alternativeName>
</protein>
<dbReference type="PIRSF" id="PIRSF003078">
    <property type="entry name" value="GidB"/>
    <property type="match status" value="1"/>
</dbReference>
<evidence type="ECO:0000256" key="5">
    <source>
        <dbReference type="ARBA" id="ARBA00022691"/>
    </source>
</evidence>
<accession>A0ABD6FH09</accession>
<evidence type="ECO:0000313" key="8">
    <source>
        <dbReference type="Proteomes" id="UP000249324"/>
    </source>
</evidence>
<dbReference type="InterPro" id="IPR003682">
    <property type="entry name" value="rRNA_ssu_MeTfrase_G"/>
</dbReference>
<reference evidence="7 8" key="1">
    <citation type="journal article" date="2021" name="BMC Genomics">
        <title>Genome-resolved metagenome and metatranscriptome analyses of thermophilic composting reveal key bacterial players and their metabolic interactions.</title>
        <authorList>
            <person name="Braga L.P.P."/>
            <person name="Pereira R.V."/>
            <person name="Martins L.F."/>
            <person name="Moura L.M.S."/>
            <person name="Sanchez F.B."/>
            <person name="Patane J.S.L."/>
            <person name="da Silva A.M."/>
            <person name="Setubal J.C."/>
        </authorList>
    </citation>
    <scope>NUCLEOTIDE SEQUENCE [LARGE SCALE GENOMIC DNA]</scope>
    <source>
        <strain evidence="7">ZC4RG45</strain>
    </source>
</reference>
<feature type="binding site" evidence="6">
    <location>
        <position position="64"/>
    </location>
    <ligand>
        <name>S-adenosyl-L-methionine</name>
        <dbReference type="ChEBI" id="CHEBI:59789"/>
    </ligand>
</feature>
<dbReference type="GO" id="GO:0070043">
    <property type="term" value="F:rRNA (guanine-N7-)-methyltransferase activity"/>
    <property type="evidence" value="ECO:0007669"/>
    <property type="project" value="UniProtKB-UniRule"/>
</dbReference>
<gene>
    <name evidence="6 7" type="primary">rsmG</name>
    <name evidence="7" type="ORF">DIU77_012930</name>
</gene>
<evidence type="ECO:0000313" key="7">
    <source>
        <dbReference type="EMBL" id="MFO7193139.1"/>
    </source>
</evidence>
<evidence type="ECO:0000256" key="4">
    <source>
        <dbReference type="ARBA" id="ARBA00022679"/>
    </source>
</evidence>
<comment type="caution">
    <text evidence="6">Lacks conserved residue(s) required for the propagation of feature annotation.</text>
</comment>
<feature type="binding site" evidence="6">
    <location>
        <begin position="110"/>
        <end position="111"/>
    </location>
    <ligand>
        <name>S-adenosyl-L-methionine</name>
        <dbReference type="ChEBI" id="CHEBI:59789"/>
    </ligand>
</feature>
<dbReference type="Proteomes" id="UP000249324">
    <property type="component" value="Unassembled WGS sequence"/>
</dbReference>
<proteinExistence type="inferred from homology"/>
<keyword evidence="2 6" id="KW-0698">rRNA processing</keyword>
<comment type="subcellular location">
    <subcellularLocation>
        <location evidence="6">Cytoplasm</location>
    </subcellularLocation>
</comment>
<dbReference type="Pfam" id="PF02527">
    <property type="entry name" value="GidB"/>
    <property type="match status" value="1"/>
</dbReference>
<evidence type="ECO:0000256" key="1">
    <source>
        <dbReference type="ARBA" id="ARBA00022490"/>
    </source>
</evidence>
<dbReference type="SUPFAM" id="SSF53335">
    <property type="entry name" value="S-adenosyl-L-methionine-dependent methyltransferases"/>
    <property type="match status" value="1"/>
</dbReference>
<comment type="similarity">
    <text evidence="6">Belongs to the methyltransferase superfamily. RNA methyltransferase RsmG family.</text>
</comment>
<dbReference type="AlphaFoldDB" id="A0ABD6FH09"/>
<comment type="function">
    <text evidence="6">Specifically methylates the N7 position of a guanine in 16S rRNA.</text>
</comment>
<comment type="caution">
    <text evidence="7">The sequence shown here is derived from an EMBL/GenBank/DDBJ whole genome shotgun (WGS) entry which is preliminary data.</text>
</comment>
<dbReference type="HAMAP" id="MF_00074">
    <property type="entry name" value="16SrRNA_methyltr_G"/>
    <property type="match status" value="1"/>
</dbReference>
<keyword evidence="5 6" id="KW-0949">S-adenosyl-L-methionine</keyword>
<dbReference type="GO" id="GO:0005737">
    <property type="term" value="C:cytoplasm"/>
    <property type="evidence" value="ECO:0007669"/>
    <property type="project" value="UniProtKB-SubCell"/>
</dbReference>
<dbReference type="NCBIfam" id="TIGR00138">
    <property type="entry name" value="rsmG_gidB"/>
    <property type="match status" value="1"/>
</dbReference>
<evidence type="ECO:0000256" key="3">
    <source>
        <dbReference type="ARBA" id="ARBA00022603"/>
    </source>
</evidence>
<name>A0ABD6FH09_9PSEU</name>
<evidence type="ECO:0000256" key="6">
    <source>
        <dbReference type="HAMAP-Rule" id="MF_00074"/>
    </source>
</evidence>
<evidence type="ECO:0000256" key="2">
    <source>
        <dbReference type="ARBA" id="ARBA00022552"/>
    </source>
</evidence>
<feature type="binding site" evidence="6">
    <location>
        <position position="128"/>
    </location>
    <ligand>
        <name>S-adenosyl-L-methionine</name>
        <dbReference type="ChEBI" id="CHEBI:59789"/>
    </ligand>
</feature>
<dbReference type="EC" id="2.1.1.-" evidence="6"/>
<dbReference type="EMBL" id="QGUI02000170">
    <property type="protein sequence ID" value="MFO7193139.1"/>
    <property type="molecule type" value="Genomic_DNA"/>
</dbReference>
<keyword evidence="3 6" id="KW-0489">Methyltransferase</keyword>
<dbReference type="PANTHER" id="PTHR31760:SF0">
    <property type="entry name" value="S-ADENOSYL-L-METHIONINE-DEPENDENT METHYLTRANSFERASES SUPERFAMILY PROTEIN"/>
    <property type="match status" value="1"/>
</dbReference>
<dbReference type="Gene3D" id="3.40.50.150">
    <property type="entry name" value="Vaccinia Virus protein VP39"/>
    <property type="match status" value="1"/>
</dbReference>
<keyword evidence="4 6" id="KW-0808">Transferase</keyword>
<dbReference type="PANTHER" id="PTHR31760">
    <property type="entry name" value="S-ADENOSYL-L-METHIONINE-DEPENDENT METHYLTRANSFERASES SUPERFAMILY PROTEIN"/>
    <property type="match status" value="1"/>
</dbReference>
<keyword evidence="1 6" id="KW-0963">Cytoplasm</keyword>
<dbReference type="InterPro" id="IPR029063">
    <property type="entry name" value="SAM-dependent_MTases_sf"/>
</dbReference>
<feature type="binding site" evidence="6">
    <location>
        <position position="59"/>
    </location>
    <ligand>
        <name>S-adenosyl-L-methionine</name>
        <dbReference type="ChEBI" id="CHEBI:59789"/>
    </ligand>
</feature>
<sequence>MFGESVERLNRFVALLAEQGVERGLIGPREIERIWDRHVLNSAVVGELVPEGAHVVDVGSGGGFPGVPLALARPDISITLLESMARRVQWLEEVLDELSLENADVLRGRAEEKAVRAELGAVDVVTARAVAPLGRLAQWCLPLLRTGGLLLAVKGASVAEEIARDEAIVEKAGGESIDVVQCGVDVLEVPATVVVIEAAPRSVRSRKGRRRRR</sequence>
<dbReference type="CDD" id="cd02440">
    <property type="entry name" value="AdoMet_MTases"/>
    <property type="match status" value="1"/>
</dbReference>
<organism evidence="7 8">
    <name type="scientific">Thermocrispum agreste</name>
    <dbReference type="NCBI Taxonomy" id="37925"/>
    <lineage>
        <taxon>Bacteria</taxon>
        <taxon>Bacillati</taxon>
        <taxon>Actinomycetota</taxon>
        <taxon>Actinomycetes</taxon>
        <taxon>Pseudonocardiales</taxon>
        <taxon>Pseudonocardiaceae</taxon>
        <taxon>Thermocrispum</taxon>
    </lineage>
</organism>